<evidence type="ECO:0000313" key="1">
    <source>
        <dbReference type="EMBL" id="PRC94468.1"/>
    </source>
</evidence>
<evidence type="ECO:0000313" key="2">
    <source>
        <dbReference type="Proteomes" id="UP000237839"/>
    </source>
</evidence>
<reference evidence="1 2" key="1">
    <citation type="submission" date="2018-02" db="EMBL/GenBank/DDBJ databases">
        <title>Solimicrobium silvestre gen. nov., sp. nov., isolated from alpine forest soil.</title>
        <authorList>
            <person name="Margesin R."/>
            <person name="Albuquerque L."/>
            <person name="Zhang D.-C."/>
            <person name="Froufe H.J.C."/>
            <person name="Severino R."/>
            <person name="Roxo I."/>
            <person name="Egas C."/>
            <person name="Da Costa M.S."/>
        </authorList>
    </citation>
    <scope>NUCLEOTIDE SEQUENCE [LARGE SCALE GENOMIC DNA]</scope>
    <source>
        <strain evidence="1 2">S20-91</strain>
    </source>
</reference>
<dbReference type="AlphaFoldDB" id="A0A2S9H3B6"/>
<accession>A0A2S9H3B6</accession>
<protein>
    <submittedName>
        <fullName evidence="1">Uncharacterized protein</fullName>
    </submittedName>
</protein>
<gene>
    <name evidence="1" type="ORF">S2091_1089</name>
</gene>
<proteinExistence type="predicted"/>
<organism evidence="1 2">
    <name type="scientific">Solimicrobium silvestre</name>
    <dbReference type="NCBI Taxonomy" id="2099400"/>
    <lineage>
        <taxon>Bacteria</taxon>
        <taxon>Pseudomonadati</taxon>
        <taxon>Pseudomonadota</taxon>
        <taxon>Betaproteobacteria</taxon>
        <taxon>Burkholderiales</taxon>
        <taxon>Oxalobacteraceae</taxon>
        <taxon>Solimicrobium</taxon>
    </lineage>
</organism>
<dbReference type="Proteomes" id="UP000237839">
    <property type="component" value="Unassembled WGS sequence"/>
</dbReference>
<dbReference type="EMBL" id="PUGF01000003">
    <property type="protein sequence ID" value="PRC94468.1"/>
    <property type="molecule type" value="Genomic_DNA"/>
</dbReference>
<keyword evidence="2" id="KW-1185">Reference proteome</keyword>
<comment type="caution">
    <text evidence="1">The sequence shown here is derived from an EMBL/GenBank/DDBJ whole genome shotgun (WGS) entry which is preliminary data.</text>
</comment>
<sequence>MHGATDKAHLAAEVGAGDTDHHVQVQAGFFDKV</sequence>
<name>A0A2S9H3B6_9BURK</name>